<feature type="non-terminal residue" evidence="1">
    <location>
        <position position="79"/>
    </location>
</feature>
<accession>A0AAD8AXV2</accession>
<reference evidence="1" key="2">
    <citation type="submission" date="2023-04" db="EMBL/GenBank/DDBJ databases">
        <authorList>
            <person name="Bu L."/>
            <person name="Lu L."/>
            <person name="Laidemitt M.R."/>
            <person name="Zhang S.M."/>
            <person name="Mutuku M."/>
            <person name="Mkoji G."/>
            <person name="Steinauer M."/>
            <person name="Loker E.S."/>
        </authorList>
    </citation>
    <scope>NUCLEOTIDE SEQUENCE</scope>
    <source>
        <strain evidence="1">KasaAsao</strain>
        <tissue evidence="1">Whole Snail</tissue>
    </source>
</reference>
<evidence type="ECO:0000313" key="2">
    <source>
        <dbReference type="Proteomes" id="UP001233172"/>
    </source>
</evidence>
<proteinExistence type="predicted"/>
<dbReference type="EMBL" id="JASAOG010000199">
    <property type="protein sequence ID" value="KAK0044411.1"/>
    <property type="molecule type" value="Genomic_DNA"/>
</dbReference>
<sequence>MEASPRPSLNYVNLTLQCRCSRRSESKYHGCWSRSRTLRDGDVTTYWSAHPQIQSKSHVGGGEVLHCVDEEEDELALKE</sequence>
<reference evidence="1" key="1">
    <citation type="journal article" date="2023" name="PLoS Negl. Trop. Dis.">
        <title>A genome sequence for Biomphalaria pfeifferi, the major vector snail for the human-infecting parasite Schistosoma mansoni.</title>
        <authorList>
            <person name="Bu L."/>
            <person name="Lu L."/>
            <person name="Laidemitt M.R."/>
            <person name="Zhang S.M."/>
            <person name="Mutuku M."/>
            <person name="Mkoji G."/>
            <person name="Steinauer M."/>
            <person name="Loker E.S."/>
        </authorList>
    </citation>
    <scope>NUCLEOTIDE SEQUENCE</scope>
    <source>
        <strain evidence="1">KasaAsao</strain>
    </source>
</reference>
<comment type="caution">
    <text evidence="1">The sequence shown here is derived from an EMBL/GenBank/DDBJ whole genome shotgun (WGS) entry which is preliminary data.</text>
</comment>
<gene>
    <name evidence="1" type="ORF">Bpfe_026206</name>
</gene>
<keyword evidence="2" id="KW-1185">Reference proteome</keyword>
<dbReference type="AlphaFoldDB" id="A0AAD8AXV2"/>
<evidence type="ECO:0000313" key="1">
    <source>
        <dbReference type="EMBL" id="KAK0044411.1"/>
    </source>
</evidence>
<name>A0AAD8AXV2_BIOPF</name>
<dbReference type="Proteomes" id="UP001233172">
    <property type="component" value="Unassembled WGS sequence"/>
</dbReference>
<protein>
    <submittedName>
        <fullName evidence="1">Uncharacterized protein</fullName>
    </submittedName>
</protein>
<organism evidence="1 2">
    <name type="scientific">Biomphalaria pfeifferi</name>
    <name type="common">Bloodfluke planorb</name>
    <name type="synonym">Freshwater snail</name>
    <dbReference type="NCBI Taxonomy" id="112525"/>
    <lineage>
        <taxon>Eukaryota</taxon>
        <taxon>Metazoa</taxon>
        <taxon>Spiralia</taxon>
        <taxon>Lophotrochozoa</taxon>
        <taxon>Mollusca</taxon>
        <taxon>Gastropoda</taxon>
        <taxon>Heterobranchia</taxon>
        <taxon>Euthyneura</taxon>
        <taxon>Panpulmonata</taxon>
        <taxon>Hygrophila</taxon>
        <taxon>Lymnaeoidea</taxon>
        <taxon>Planorbidae</taxon>
        <taxon>Biomphalaria</taxon>
    </lineage>
</organism>